<dbReference type="Proteomes" id="UP000005753">
    <property type="component" value="Chromosome"/>
</dbReference>
<evidence type="ECO:0000313" key="2">
    <source>
        <dbReference type="EMBL" id="EIM58317.1"/>
    </source>
</evidence>
<feature type="transmembrane region" description="Helical" evidence="1">
    <location>
        <begin position="161"/>
        <end position="182"/>
    </location>
</feature>
<keyword evidence="1" id="KW-1133">Transmembrane helix</keyword>
<dbReference type="AlphaFoldDB" id="I5AWZ4"/>
<name>I5AWZ4_EUBC6</name>
<feature type="transmembrane region" description="Helical" evidence="1">
    <location>
        <begin position="12"/>
        <end position="33"/>
    </location>
</feature>
<keyword evidence="1" id="KW-0472">Membrane</keyword>
<keyword evidence="3" id="KW-1185">Reference proteome</keyword>
<reference evidence="2 3" key="1">
    <citation type="submission" date="2010-08" db="EMBL/GenBank/DDBJ databases">
        <authorList>
            <consortium name="US DOE Joint Genome Institute (JGI-PGF)"/>
            <person name="Lucas S."/>
            <person name="Copeland A."/>
            <person name="Lapidus A."/>
            <person name="Cheng J.-F."/>
            <person name="Bruce D."/>
            <person name="Goodwin L."/>
            <person name="Pitluck S."/>
            <person name="Land M.L."/>
            <person name="Hauser L."/>
            <person name="Chang Y.-J."/>
            <person name="Anderson I.J."/>
            <person name="Johnson E."/>
            <person name="Mulhopadhyay B."/>
            <person name="Kyrpides N."/>
            <person name="Woyke T.J."/>
        </authorList>
    </citation>
    <scope>NUCLEOTIDE SEQUENCE [LARGE SCALE GENOMIC DNA]</scope>
    <source>
        <strain evidence="2 3">6</strain>
    </source>
</reference>
<accession>I5AWZ4</accession>
<dbReference type="eggNOG" id="ENOG50321KG">
    <property type="taxonomic scope" value="Bacteria"/>
</dbReference>
<feature type="transmembrane region" description="Helical" evidence="1">
    <location>
        <begin position="114"/>
        <end position="133"/>
    </location>
</feature>
<sequence length="197" mass="21091">MNESKLTVKDLITSGIFSALIFICINISGGPLMMIPTLTFYYSVGCALLAGPVYLLMLAKVPKRGPIYIAGALLALFCLVTGMHIGMVISYIVCSVIADLVAATKKYKSVKRNIISYIIFSFGGVGTYVAFYINPAGWLKTMADKGTSSEYLSTFKAAGTYKTLVIMIIGTIVIGALSGFVGSKLLRKHFEKAGITA</sequence>
<protein>
    <submittedName>
        <fullName evidence="2">Putative integral membrane protein TIGR02185</fullName>
    </submittedName>
</protein>
<dbReference type="HOGENOM" id="CLU_093450_1_0_9"/>
<reference evidence="2 3" key="2">
    <citation type="submission" date="2012-02" db="EMBL/GenBank/DDBJ databases">
        <title>Improved High-Quality Draft sequence of Eubacterium cellulosolvens 6.</title>
        <authorList>
            <consortium name="US DOE Joint Genome Institute"/>
            <person name="Lucas S."/>
            <person name="Han J."/>
            <person name="Lapidus A."/>
            <person name="Cheng J.-F."/>
            <person name="Goodwin L."/>
            <person name="Pitluck S."/>
            <person name="Peters L."/>
            <person name="Mikhailova N."/>
            <person name="Gu W."/>
            <person name="Detter J.C."/>
            <person name="Han C."/>
            <person name="Tapia R."/>
            <person name="Land M."/>
            <person name="Hauser L."/>
            <person name="Kyrpides N."/>
            <person name="Ivanova N."/>
            <person name="Pagani I."/>
            <person name="Johnson E."/>
            <person name="Mukhopadhyay B."/>
            <person name="Anderson I."/>
            <person name="Woyke T."/>
        </authorList>
    </citation>
    <scope>NUCLEOTIDE SEQUENCE [LARGE SCALE GENOMIC DNA]</scope>
    <source>
        <strain evidence="2 3">6</strain>
    </source>
</reference>
<evidence type="ECO:0000313" key="3">
    <source>
        <dbReference type="Proteomes" id="UP000005753"/>
    </source>
</evidence>
<gene>
    <name evidence="2" type="ORF">EubceDRAFT1_2604</name>
</gene>
<feature type="transmembrane region" description="Helical" evidence="1">
    <location>
        <begin position="67"/>
        <end position="93"/>
    </location>
</feature>
<dbReference type="NCBIfam" id="TIGR02185">
    <property type="entry name" value="Trep_Strep"/>
    <property type="match status" value="1"/>
</dbReference>
<keyword evidence="1" id="KW-0812">Transmembrane</keyword>
<feature type="transmembrane region" description="Helical" evidence="1">
    <location>
        <begin position="40"/>
        <end position="61"/>
    </location>
</feature>
<dbReference type="OrthoDB" id="9781459at2"/>
<organism evidence="2 3">
    <name type="scientific">Eubacterium cellulosolvens (strain ATCC 43171 / JCM 9499 / 6)</name>
    <name type="common">Cillobacterium cellulosolvens</name>
    <dbReference type="NCBI Taxonomy" id="633697"/>
    <lineage>
        <taxon>Bacteria</taxon>
        <taxon>Bacillati</taxon>
        <taxon>Bacillota</taxon>
        <taxon>Clostridia</taxon>
        <taxon>Eubacteriales</taxon>
        <taxon>Eubacteriaceae</taxon>
        <taxon>Eubacterium</taxon>
    </lineage>
</organism>
<proteinExistence type="predicted"/>
<evidence type="ECO:0000256" key="1">
    <source>
        <dbReference type="SAM" id="Phobius"/>
    </source>
</evidence>
<dbReference type="STRING" id="633697.EubceDRAFT1_2604"/>
<dbReference type="EMBL" id="CM001487">
    <property type="protein sequence ID" value="EIM58317.1"/>
    <property type="molecule type" value="Genomic_DNA"/>
</dbReference>
<dbReference type="Pfam" id="PF09605">
    <property type="entry name" value="Trep_Strep"/>
    <property type="match status" value="1"/>
</dbReference>
<dbReference type="InterPro" id="IPR011733">
    <property type="entry name" value="CHP02185_IM"/>
</dbReference>